<dbReference type="InterPro" id="IPR003029">
    <property type="entry name" value="S1_domain"/>
</dbReference>
<evidence type="ECO:0000256" key="1">
    <source>
        <dbReference type="ARBA" id="ARBA00005663"/>
    </source>
</evidence>
<feature type="compositionally biased region" description="Low complexity" evidence="17">
    <location>
        <begin position="1122"/>
        <end position="1137"/>
    </location>
</feature>
<evidence type="ECO:0000259" key="18">
    <source>
        <dbReference type="PROSITE" id="PS50126"/>
    </source>
</evidence>
<evidence type="ECO:0000256" key="17">
    <source>
        <dbReference type="SAM" id="MobiDB-lite"/>
    </source>
</evidence>
<dbReference type="GO" id="GO:0019843">
    <property type="term" value="F:rRNA binding"/>
    <property type="evidence" value="ECO:0007669"/>
    <property type="project" value="UniProtKB-KW"/>
</dbReference>
<dbReference type="SMART" id="SM00316">
    <property type="entry name" value="S1"/>
    <property type="match status" value="1"/>
</dbReference>
<dbReference type="PANTHER" id="PTHR30001">
    <property type="entry name" value="RIBONUCLEASE"/>
    <property type="match status" value="1"/>
</dbReference>
<evidence type="ECO:0000256" key="14">
    <source>
        <dbReference type="ARBA" id="ARBA00022884"/>
    </source>
</evidence>
<accession>A0AAP5AG73</accession>
<keyword evidence="15 16" id="KW-0472">Membrane</keyword>
<dbReference type="PANTHER" id="PTHR30001:SF1">
    <property type="entry name" value="RIBONUCLEASE E_G-LIKE PROTEIN, CHLOROPLASTIC"/>
    <property type="match status" value="1"/>
</dbReference>
<feature type="region of interest" description="Required for zinc-mediated homotetramerization and catalytic activity" evidence="16">
    <location>
        <begin position="415"/>
        <end position="418"/>
    </location>
</feature>
<keyword evidence="7 16" id="KW-0540">Nuclease</keyword>
<evidence type="ECO:0000256" key="4">
    <source>
        <dbReference type="ARBA" id="ARBA00022519"/>
    </source>
</evidence>
<dbReference type="NCBIfam" id="TIGR00757">
    <property type="entry name" value="RNaseEG"/>
    <property type="match status" value="1"/>
</dbReference>
<comment type="catalytic activity">
    <reaction evidence="16">
        <text>Endonucleolytic cleavage of single-stranded RNA in A- and U-rich regions.</text>
        <dbReference type="EC" id="3.1.26.12"/>
    </reaction>
</comment>
<dbReference type="GO" id="GO:0006402">
    <property type="term" value="P:mRNA catabolic process"/>
    <property type="evidence" value="ECO:0007669"/>
    <property type="project" value="UniProtKB-UniRule"/>
</dbReference>
<dbReference type="HAMAP" id="MF_00970">
    <property type="entry name" value="RNase_E"/>
    <property type="match status" value="1"/>
</dbReference>
<dbReference type="InterPro" id="IPR048583">
    <property type="entry name" value="RNase_E_G_thioredoxin-like"/>
</dbReference>
<feature type="binding site" evidence="16">
    <location>
        <position position="357"/>
    </location>
    <ligand>
        <name>Mg(2+)</name>
        <dbReference type="ChEBI" id="CHEBI:18420"/>
        <note>catalytic</note>
    </ligand>
</feature>
<evidence type="ECO:0000256" key="2">
    <source>
        <dbReference type="ARBA" id="ARBA00022475"/>
    </source>
</evidence>
<protein>
    <recommendedName>
        <fullName evidence="16">Ribonuclease E</fullName>
        <shortName evidence="16">RNase E</shortName>
        <ecNumber evidence="16">3.1.26.12</ecNumber>
    </recommendedName>
</protein>
<evidence type="ECO:0000313" key="19">
    <source>
        <dbReference type="EMBL" id="MDQ1108194.1"/>
    </source>
</evidence>
<evidence type="ECO:0000256" key="7">
    <source>
        <dbReference type="ARBA" id="ARBA00022722"/>
    </source>
</evidence>
<dbReference type="EMBL" id="JAUTAS010000001">
    <property type="protein sequence ID" value="MDQ1108194.1"/>
    <property type="molecule type" value="Genomic_DNA"/>
</dbReference>
<evidence type="ECO:0000256" key="12">
    <source>
        <dbReference type="ARBA" id="ARBA00022833"/>
    </source>
</evidence>
<dbReference type="Gene3D" id="2.40.50.140">
    <property type="entry name" value="Nucleic acid-binding proteins"/>
    <property type="match status" value="1"/>
</dbReference>
<feature type="region of interest" description="Disordered" evidence="17">
    <location>
        <begin position="1057"/>
        <end position="1079"/>
    </location>
</feature>
<name>A0AAP5AG73_9GAMM</name>
<dbReference type="AlphaFoldDB" id="A0AAP5AG73"/>
<feature type="binding site" evidence="16">
    <location>
        <position position="314"/>
    </location>
    <ligand>
        <name>Mg(2+)</name>
        <dbReference type="ChEBI" id="CHEBI:18420"/>
        <note>catalytic</note>
    </ligand>
</feature>
<keyword evidence="8 16" id="KW-0479">Metal-binding</keyword>
<feature type="binding site" evidence="16">
    <location>
        <position position="418"/>
    </location>
    <ligand>
        <name>Zn(2+)</name>
        <dbReference type="ChEBI" id="CHEBI:29105"/>
        <note>ligand shared between dimeric partners</note>
    </ligand>
</feature>
<dbReference type="GO" id="GO:0005737">
    <property type="term" value="C:cytoplasm"/>
    <property type="evidence" value="ECO:0007669"/>
    <property type="project" value="UniProtKB-SubCell"/>
</dbReference>
<feature type="compositionally biased region" description="Acidic residues" evidence="17">
    <location>
        <begin position="830"/>
        <end position="851"/>
    </location>
</feature>
<feature type="domain" description="S1 motif" evidence="18">
    <location>
        <begin position="52"/>
        <end position="131"/>
    </location>
</feature>
<feature type="compositionally biased region" description="Low complexity" evidence="17">
    <location>
        <begin position="878"/>
        <end position="896"/>
    </location>
</feature>
<gene>
    <name evidence="16" type="primary">rne</name>
    <name evidence="19" type="ORF">QE424_001353</name>
</gene>
<evidence type="ECO:0000256" key="3">
    <source>
        <dbReference type="ARBA" id="ARBA00022490"/>
    </source>
</evidence>
<comment type="similarity">
    <text evidence="16">Belongs to the RNase E/G family. RNase E subfamily.</text>
</comment>
<dbReference type="GO" id="GO:0006364">
    <property type="term" value="P:rRNA processing"/>
    <property type="evidence" value="ECO:0007669"/>
    <property type="project" value="UniProtKB-UniRule"/>
</dbReference>
<feature type="compositionally biased region" description="Basic and acidic residues" evidence="17">
    <location>
        <begin position="1138"/>
        <end position="1165"/>
    </location>
</feature>
<dbReference type="Pfam" id="PF20833">
    <property type="entry name" value="RNase_E_G_Thio"/>
    <property type="match status" value="1"/>
</dbReference>
<dbReference type="InterPro" id="IPR019307">
    <property type="entry name" value="RNA-bd_AU-1/RNase_E/G"/>
</dbReference>
<feature type="compositionally biased region" description="Basic and acidic residues" evidence="17">
    <location>
        <begin position="610"/>
        <end position="629"/>
    </location>
</feature>
<dbReference type="Gene3D" id="3.40.1260.20">
    <property type="entry name" value="Ribonuclease E, catalytic domain"/>
    <property type="match status" value="1"/>
</dbReference>
<dbReference type="GO" id="GO:0009898">
    <property type="term" value="C:cytoplasmic side of plasma membrane"/>
    <property type="evidence" value="ECO:0007669"/>
    <property type="project" value="UniProtKB-UniRule"/>
</dbReference>
<keyword evidence="11 16" id="KW-0378">Hydrolase</keyword>
<comment type="subcellular location">
    <subcellularLocation>
        <location evidence="16">Cytoplasm</location>
    </subcellularLocation>
    <subcellularLocation>
        <location evidence="16">Cell inner membrane</location>
        <topology evidence="16">Peripheral membrane protein</topology>
        <orientation evidence="16">Cytoplasmic side</orientation>
    </subcellularLocation>
</comment>
<feature type="compositionally biased region" description="Basic residues" evidence="17">
    <location>
        <begin position="805"/>
        <end position="818"/>
    </location>
</feature>
<dbReference type="InterPro" id="IPR028878">
    <property type="entry name" value="RNase_E"/>
</dbReference>
<dbReference type="Pfam" id="PF10150">
    <property type="entry name" value="RNase_E_G"/>
    <property type="match status" value="1"/>
</dbReference>
<feature type="region of interest" description="Disordered" evidence="17">
    <location>
        <begin position="755"/>
        <end position="896"/>
    </location>
</feature>
<comment type="caution">
    <text evidence="19">The sequence shown here is derived from an EMBL/GenBank/DDBJ whole genome shotgun (WGS) entry which is preliminary data.</text>
</comment>
<feature type="compositionally biased region" description="Low complexity" evidence="17">
    <location>
        <begin position="696"/>
        <end position="713"/>
    </location>
</feature>
<keyword evidence="2 16" id="KW-1003">Cell membrane</keyword>
<reference evidence="19" key="1">
    <citation type="submission" date="2023-07" db="EMBL/GenBank/DDBJ databases">
        <title>Functional and genomic diversity of the sorghum phyllosphere microbiome.</title>
        <authorList>
            <person name="Shade A."/>
        </authorList>
    </citation>
    <scope>NUCLEOTIDE SEQUENCE</scope>
    <source>
        <strain evidence="19">SORGH_AS_0457</strain>
    </source>
</reference>
<evidence type="ECO:0000256" key="15">
    <source>
        <dbReference type="ARBA" id="ARBA00023136"/>
    </source>
</evidence>
<dbReference type="FunFam" id="2.40.50.140:FF:000040">
    <property type="entry name" value="Ribonuclease E"/>
    <property type="match status" value="1"/>
</dbReference>
<feature type="compositionally biased region" description="Low complexity" evidence="17">
    <location>
        <begin position="755"/>
        <end position="771"/>
    </location>
</feature>
<comment type="cofactor">
    <cofactor evidence="16">
        <name>Mg(2+)</name>
        <dbReference type="ChEBI" id="CHEBI:18420"/>
    </cofactor>
    <text evidence="16">Binds 1 Mg(2+) ion per subunit.</text>
</comment>
<sequence length="1165" mass="124179">MAFRAVAAREERNMKRMLINATQAEELRVAIVDGQTLYDIDIEQPSKEQKKSNIYKGRITRLEPSLEAAFVEYGGERHGFLPLKEISRDYFQAGVDHNKAGIRELLREGQEVVVQVDKEERGNKGAALTTFISLAGRYMVLMPNSPTAGGVSRRIEGEDRAALKEALDKLNIPDDMGVIIRTAGVGRDAEELQWDLDYLLQVWKSIAEAALTKPAPFLIYQESRLIVRALRDYLRADVGEILVDTQELYDTAREFMQQVMPQTLRKLKHYTDDIPLFNRFQIESQIEGAYERNVRLPSGGSIVVDQTEALTAIDVNSSRATKGSDIEDTAFQTNLEAAEEVARQLRLRDLGGLVVIDFIDMSSNKHQREVENRLQNALKYDRARVQLGRISRFGLMEMSRQRLRPSLGESSQIVCPRCDGHGRMRSVESLSLSIIRVAEEHAMKENTGQVLVQAPVEIANYLLNEKRSALREIEQRHDAPIVIVADEQLHTPHYEVTRLRENELGEESGKPSYQRGTPRKLPVHALTKAQLNIPVAPAVTNVKHSSPAPVREVAEPVAAAPTPVAPAPVAAPAATGVVGWLKRIFGGEPAPAAAPQTNARPAQDGNRNGRNKDRNGKDRNGRRDERGERGQGQGQQGQARGKDRRDDRGERAGKGERRDDRRQDVAAQASAPAAGQAQQGKPRNEQQQPKPPRNEQQQPKLNQNQKQKPPRQQNEGDKPARQPQADAAKPVQTGVTAADAALVAAAVTVADAATPATTAPTAAPVSNNAPADENQVTAVAVDGEANEHGEAPGTGDDASGEGASRRRRGRRGGRRRRRGNGEQAAGSDGLNDDGGLDDDADGDEQDGDQDGDTTAQAARPAARSTGSNPEFDFDDEGAAPAAPAAPVQAPRPAPVAAVAAAAPLAVVSSPVVTAGHSEAAPAPKAEPVAERTPSYTDRVPFVESPMPASAPVAKAPEAEKPVVAEAPKAAEAPVAPVVTEAPKAVEAPAVTEAPKAVEAPAVTEAPKAVEAPVVTEAPKAVEAPVVTEAPKAIETPVVTPDPVTPAPTAPVAVETPKAAEASTSAPVVEHKGPTETGRPVQTSMLDAVDAVPAAPAAPAPVARAESAAVAPAVQNGQLFGSAASDAAPTDAAAQAAHAEAREDIPTDVAKADDADKQDPEKTDKA</sequence>
<dbReference type="CDD" id="cd04453">
    <property type="entry name" value="S1_RNase_E"/>
    <property type="match status" value="1"/>
</dbReference>
<comment type="similarity">
    <text evidence="1">Belongs to the RNase E/G family. RNase G subfamily.</text>
</comment>
<feature type="region of interest" description="Disordered" evidence="17">
    <location>
        <begin position="914"/>
        <end position="934"/>
    </location>
</feature>
<evidence type="ECO:0000256" key="6">
    <source>
        <dbReference type="ARBA" id="ARBA00022694"/>
    </source>
</evidence>
<keyword evidence="6 16" id="KW-0819">tRNA processing</keyword>
<dbReference type="GO" id="GO:0000287">
    <property type="term" value="F:magnesium ion binding"/>
    <property type="evidence" value="ECO:0007669"/>
    <property type="project" value="UniProtKB-UniRule"/>
</dbReference>
<dbReference type="InterPro" id="IPR004659">
    <property type="entry name" value="RNase_E/G"/>
</dbReference>
<comment type="cofactor">
    <cofactor evidence="16">
        <name>Zn(2+)</name>
        <dbReference type="ChEBI" id="CHEBI:29105"/>
    </cofactor>
    <text evidence="16">Binds 2 Zn(2+) ions per homotetramer.</text>
</comment>
<keyword evidence="16" id="KW-0820">tRNA-binding</keyword>
<proteinExistence type="inferred from homology"/>
<keyword evidence="12 16" id="KW-0862">Zinc</keyword>
<evidence type="ECO:0000256" key="5">
    <source>
        <dbReference type="ARBA" id="ARBA00022552"/>
    </source>
</evidence>
<comment type="function">
    <text evidence="16">Endoribonuclease that plays a central role in RNA processing and decay. Required for the maturation of 5S and 16S rRNAs and the majority of tRNAs. Also involved in the degradation of most mRNAs.</text>
</comment>
<evidence type="ECO:0000256" key="9">
    <source>
        <dbReference type="ARBA" id="ARBA00022730"/>
    </source>
</evidence>
<feature type="compositionally biased region" description="Low complexity" evidence="17">
    <location>
        <begin position="914"/>
        <end position="926"/>
    </location>
</feature>
<keyword evidence="14 16" id="KW-0694">RNA-binding</keyword>
<dbReference type="Proteomes" id="UP001226084">
    <property type="component" value="Unassembled WGS sequence"/>
</dbReference>
<dbReference type="GO" id="GO:0008033">
    <property type="term" value="P:tRNA processing"/>
    <property type="evidence" value="ECO:0007669"/>
    <property type="project" value="UniProtKB-UniRule"/>
</dbReference>
<evidence type="ECO:0000256" key="10">
    <source>
        <dbReference type="ARBA" id="ARBA00022759"/>
    </source>
</evidence>
<keyword evidence="13 16" id="KW-0460">Magnesium</keyword>
<keyword evidence="10 16" id="KW-0255">Endonuclease</keyword>
<dbReference type="GO" id="GO:0008995">
    <property type="term" value="F:ribonuclease E activity"/>
    <property type="evidence" value="ECO:0007669"/>
    <property type="project" value="UniProtKB-EC"/>
</dbReference>
<keyword evidence="4 16" id="KW-0997">Cell inner membrane</keyword>
<dbReference type="InterPro" id="IPR012340">
    <property type="entry name" value="NA-bd_OB-fold"/>
</dbReference>
<dbReference type="PROSITE" id="PS50126">
    <property type="entry name" value="S1"/>
    <property type="match status" value="1"/>
</dbReference>
<feature type="compositionally biased region" description="Basic and acidic residues" evidence="17">
    <location>
        <begin position="640"/>
        <end position="664"/>
    </location>
</feature>
<dbReference type="GO" id="GO:0008270">
    <property type="term" value="F:zinc ion binding"/>
    <property type="evidence" value="ECO:0007669"/>
    <property type="project" value="UniProtKB-UniRule"/>
</dbReference>
<evidence type="ECO:0000256" key="16">
    <source>
        <dbReference type="HAMAP-Rule" id="MF_00970"/>
    </source>
</evidence>
<evidence type="ECO:0000256" key="8">
    <source>
        <dbReference type="ARBA" id="ARBA00022723"/>
    </source>
</evidence>
<dbReference type="EC" id="3.1.26.12" evidence="16"/>
<keyword evidence="5 16" id="KW-0698">rRNA processing</keyword>
<dbReference type="GO" id="GO:0000049">
    <property type="term" value="F:tRNA binding"/>
    <property type="evidence" value="ECO:0007669"/>
    <property type="project" value="UniProtKB-KW"/>
</dbReference>
<feature type="region of interest" description="Disordered" evidence="17">
    <location>
        <begin position="589"/>
        <end position="733"/>
    </location>
</feature>
<comment type="subunit">
    <text evidence="16">Component of the RNA degradosome, which is a multiprotein complex involved in RNA processing and mRNA degradation. Within the RNA degradosome, RNase E assembles into a homotetramer formed by a dimer of dimers.</text>
</comment>
<dbReference type="SUPFAM" id="SSF50249">
    <property type="entry name" value="Nucleic acid-binding proteins"/>
    <property type="match status" value="1"/>
</dbReference>
<keyword evidence="9 16" id="KW-0699">rRNA-binding</keyword>
<dbReference type="Pfam" id="PF00575">
    <property type="entry name" value="S1"/>
    <property type="match status" value="1"/>
</dbReference>
<feature type="compositionally biased region" description="Low complexity" evidence="17">
    <location>
        <begin position="665"/>
        <end position="679"/>
    </location>
</feature>
<dbReference type="NCBIfam" id="NF008074">
    <property type="entry name" value="PRK10811.1"/>
    <property type="match status" value="1"/>
</dbReference>
<feature type="binding site" evidence="16">
    <location>
        <position position="415"/>
    </location>
    <ligand>
        <name>Zn(2+)</name>
        <dbReference type="ChEBI" id="CHEBI:29105"/>
        <note>ligand shared between dimeric partners</note>
    </ligand>
</feature>
<organism evidence="19 20">
    <name type="scientific">Stenotrophomonas rhizophila</name>
    <dbReference type="NCBI Taxonomy" id="216778"/>
    <lineage>
        <taxon>Bacteria</taxon>
        <taxon>Pseudomonadati</taxon>
        <taxon>Pseudomonadota</taxon>
        <taxon>Gammaproteobacteria</taxon>
        <taxon>Lysobacterales</taxon>
        <taxon>Lysobacteraceae</taxon>
        <taxon>Stenotrophomonas</taxon>
    </lineage>
</organism>
<evidence type="ECO:0000256" key="11">
    <source>
        <dbReference type="ARBA" id="ARBA00022801"/>
    </source>
</evidence>
<evidence type="ECO:0000313" key="20">
    <source>
        <dbReference type="Proteomes" id="UP001226084"/>
    </source>
</evidence>
<evidence type="ECO:0000256" key="13">
    <source>
        <dbReference type="ARBA" id="ARBA00022842"/>
    </source>
</evidence>
<keyword evidence="3 16" id="KW-0963">Cytoplasm</keyword>
<feature type="region of interest" description="Disordered" evidence="17">
    <location>
        <begin position="1121"/>
        <end position="1165"/>
    </location>
</feature>